<dbReference type="PANTHER" id="PTHR31170:SF25">
    <property type="entry name" value="BNAA09G04570D PROTEIN"/>
    <property type="match status" value="1"/>
</dbReference>
<dbReference type="Pfam" id="PF03140">
    <property type="entry name" value="DUF247"/>
    <property type="match status" value="1"/>
</dbReference>
<comment type="caution">
    <text evidence="2">The sequence shown here is derived from an EMBL/GenBank/DDBJ whole genome shotgun (WGS) entry which is preliminary data.</text>
</comment>
<keyword evidence="1" id="KW-1133">Transmembrane helix</keyword>
<keyword evidence="1" id="KW-0812">Transmembrane</keyword>
<evidence type="ECO:0000313" key="3">
    <source>
        <dbReference type="Proteomes" id="UP000231279"/>
    </source>
</evidence>
<dbReference type="STRING" id="429701.A0A2G9HNA4"/>
<organism evidence="2 3">
    <name type="scientific">Handroanthus impetiginosus</name>
    <dbReference type="NCBI Taxonomy" id="429701"/>
    <lineage>
        <taxon>Eukaryota</taxon>
        <taxon>Viridiplantae</taxon>
        <taxon>Streptophyta</taxon>
        <taxon>Embryophyta</taxon>
        <taxon>Tracheophyta</taxon>
        <taxon>Spermatophyta</taxon>
        <taxon>Magnoliopsida</taxon>
        <taxon>eudicotyledons</taxon>
        <taxon>Gunneridae</taxon>
        <taxon>Pentapetalae</taxon>
        <taxon>asterids</taxon>
        <taxon>lamiids</taxon>
        <taxon>Lamiales</taxon>
        <taxon>Bignoniaceae</taxon>
        <taxon>Crescentiina</taxon>
        <taxon>Tabebuia alliance</taxon>
        <taxon>Handroanthus</taxon>
    </lineage>
</organism>
<proteinExistence type="predicted"/>
<dbReference type="EMBL" id="NKXS01001370">
    <property type="protein sequence ID" value="PIN18923.1"/>
    <property type="molecule type" value="Genomic_DNA"/>
</dbReference>
<evidence type="ECO:0000313" key="2">
    <source>
        <dbReference type="EMBL" id="PIN18923.1"/>
    </source>
</evidence>
<dbReference type="PANTHER" id="PTHR31170">
    <property type="entry name" value="BNAC04G53230D PROTEIN"/>
    <property type="match status" value="1"/>
</dbReference>
<protein>
    <submittedName>
        <fullName evidence="2">Uncharacterized protein</fullName>
    </submittedName>
</protein>
<dbReference type="OrthoDB" id="1849062at2759"/>
<name>A0A2G9HNA4_9LAMI</name>
<accession>A0A2G9HNA4</accession>
<keyword evidence="1" id="KW-0472">Membrane</keyword>
<dbReference type="AlphaFoldDB" id="A0A2G9HNA4"/>
<feature type="transmembrane region" description="Helical" evidence="1">
    <location>
        <begin position="419"/>
        <end position="440"/>
    </location>
</feature>
<keyword evidence="3" id="KW-1185">Reference proteome</keyword>
<evidence type="ECO:0000256" key="1">
    <source>
        <dbReference type="SAM" id="Phobius"/>
    </source>
</evidence>
<gene>
    <name evidence="2" type="ORF">CDL12_08410</name>
</gene>
<sequence length="445" mass="51483">MNLCHELDIDTPNELPPICRKFQKVPPHIRREDCSSGAYDPSGAYYPKMVSFGPYHHGQRKLQICEEVKHLALEMFVQGSNHNQEFFQAAVLREISEARDCYFDDSMEEYTDEQLARMMLLDSCFLIYIIYITVSPQSSQEHHLGNYLPVFLRLGCLDRSLIFQDAFLMENQIPFKILMRLISLRYDDGGDMVSKFLQKVAWDKSDEPQHEHIKKRLQNSPPLHLLGALHAVLAWDKTPKNLQEQIQIYVRQSEGDMRKPPKAYRSAKDLKEKGIYFRCSPGGSLKAIKFSSFFFLGKLELQPAYVSSLSRVVFLNLIAYELCPNNALDYTVVCYVNFMKSLITSPADVKELREKKVLLTSWTDEDVVRLYKDLDTFDISATIDSYNDVKQQIQKHYDSKIKTSMVQLYHKYFSSPWTAIAWFAGVFILVLTVVQTYFAVHPKSG</sequence>
<dbReference type="Proteomes" id="UP000231279">
    <property type="component" value="Unassembled WGS sequence"/>
</dbReference>
<dbReference type="InterPro" id="IPR004158">
    <property type="entry name" value="DUF247_pln"/>
</dbReference>
<reference evidence="3" key="1">
    <citation type="journal article" date="2018" name="Gigascience">
        <title>Genome assembly of the Pink Ipe (Handroanthus impetiginosus, Bignoniaceae), a highly valued, ecologically keystone Neotropical timber forest tree.</title>
        <authorList>
            <person name="Silva-Junior O.B."/>
            <person name="Grattapaglia D."/>
            <person name="Novaes E."/>
            <person name="Collevatti R.G."/>
        </authorList>
    </citation>
    <scope>NUCLEOTIDE SEQUENCE [LARGE SCALE GENOMIC DNA]</scope>
    <source>
        <strain evidence="3">cv. UFG-1</strain>
    </source>
</reference>